<dbReference type="EMBL" id="CP030764">
    <property type="protein sequence ID" value="AXA44912.1"/>
    <property type="molecule type" value="Genomic_DNA"/>
</dbReference>
<dbReference type="Proteomes" id="UP000251166">
    <property type="component" value="Plasmid unnamed4"/>
</dbReference>
<keyword evidence="2" id="KW-0614">Plasmid</keyword>
<proteinExistence type="predicted"/>
<geneLocation type="plasmid" evidence="2 3">
    <name>unnamed4</name>
</geneLocation>
<feature type="chain" id="PRO_5016407540" description="DUF4410 domain-containing protein" evidence="1">
    <location>
        <begin position="20"/>
        <end position="184"/>
    </location>
</feature>
<reference evidence="2 3" key="1">
    <citation type="submission" date="2018-07" db="EMBL/GenBank/DDBJ databases">
        <title>Rhizobium leguminosarum strain:ATCC 14479 Genome sequencing and assembly.</title>
        <authorList>
            <person name="Chakraborty R."/>
        </authorList>
    </citation>
    <scope>NUCLEOTIDE SEQUENCE [LARGE SCALE GENOMIC DNA]</scope>
    <source>
        <strain evidence="2 3">ATCC 14479</strain>
        <plasmid evidence="3">Plasmid unnamed4</plasmid>
    </source>
</reference>
<dbReference type="PROSITE" id="PS51257">
    <property type="entry name" value="PROKAR_LIPOPROTEIN"/>
    <property type="match status" value="1"/>
</dbReference>
<name>A0A2Z4YWS1_RHILE</name>
<evidence type="ECO:0008006" key="4">
    <source>
        <dbReference type="Google" id="ProtNLM"/>
    </source>
</evidence>
<dbReference type="RefSeq" id="WP_112908665.1">
    <property type="nucleotide sequence ID" value="NZ_CP030764.1"/>
</dbReference>
<evidence type="ECO:0000313" key="3">
    <source>
        <dbReference type="Proteomes" id="UP000251166"/>
    </source>
</evidence>
<dbReference type="AlphaFoldDB" id="A0A2Z4YWS1"/>
<evidence type="ECO:0000256" key="1">
    <source>
        <dbReference type="SAM" id="SignalP"/>
    </source>
</evidence>
<organism evidence="2 3">
    <name type="scientific">Rhizobium leguminosarum</name>
    <dbReference type="NCBI Taxonomy" id="384"/>
    <lineage>
        <taxon>Bacteria</taxon>
        <taxon>Pseudomonadati</taxon>
        <taxon>Pseudomonadota</taxon>
        <taxon>Alphaproteobacteria</taxon>
        <taxon>Hyphomicrobiales</taxon>
        <taxon>Rhizobiaceae</taxon>
        <taxon>Rhizobium/Agrobacterium group</taxon>
        <taxon>Rhizobium</taxon>
    </lineage>
</organism>
<feature type="signal peptide" evidence="1">
    <location>
        <begin position="1"/>
        <end position="19"/>
    </location>
</feature>
<gene>
    <name evidence="2" type="ORF">DLJ82_6942</name>
</gene>
<evidence type="ECO:0000313" key="2">
    <source>
        <dbReference type="EMBL" id="AXA44912.1"/>
    </source>
</evidence>
<accession>A0A2Z4YWS1</accession>
<keyword evidence="1" id="KW-0732">Signal</keyword>
<sequence>MRIVRFLTLLLLAATLASCVTTDPRLVAALKQTSVSQIRVETAPDVTMGGFFDRTKPDPQLPAVVRTLQSTMARELTGLPGGPVKGRLVVTLHTVNVSSKPGRVIAGTDSYIQGTVRLEDVKTGQLIAEAQSIRGDDKGVKGGGEIGIVIAMAINAAQSQGEDALAQRLSNSFSRNVKTWLSQK</sequence>
<protein>
    <recommendedName>
        <fullName evidence="4">DUF4410 domain-containing protein</fullName>
    </recommendedName>
</protein>